<gene>
    <name evidence="2" type="primary">yibF_3</name>
    <name evidence="2" type="ORF">CI1B_72880</name>
</gene>
<feature type="domain" description="GST N-terminal" evidence="1">
    <location>
        <begin position="1"/>
        <end position="78"/>
    </location>
</feature>
<name>A0A508TVL9_9BRAD</name>
<evidence type="ECO:0000313" key="3">
    <source>
        <dbReference type="Proteomes" id="UP000328092"/>
    </source>
</evidence>
<reference evidence="2" key="1">
    <citation type="submission" date="2019-02" db="EMBL/GenBank/DDBJ databases">
        <authorList>
            <person name="Pothier F.J."/>
        </authorList>
    </citation>
    <scope>NUCLEOTIDE SEQUENCE</scope>
    <source>
        <strain evidence="2">CI-1B</strain>
    </source>
</reference>
<organism evidence="2 3">
    <name type="scientific">Bradyrhizobium ivorense</name>
    <dbReference type="NCBI Taxonomy" id="2511166"/>
    <lineage>
        <taxon>Bacteria</taxon>
        <taxon>Pseudomonadati</taxon>
        <taxon>Pseudomonadota</taxon>
        <taxon>Alphaproteobacteria</taxon>
        <taxon>Hyphomicrobiales</taxon>
        <taxon>Nitrobacteraceae</taxon>
        <taxon>Bradyrhizobium</taxon>
    </lineage>
</organism>
<accession>A0A508TVL9</accession>
<dbReference type="Pfam" id="PF13417">
    <property type="entry name" value="GST_N_3"/>
    <property type="match status" value="1"/>
</dbReference>
<protein>
    <submittedName>
        <fullName evidence="2">GST-like protein YibF</fullName>
    </submittedName>
</protein>
<evidence type="ECO:0000259" key="1">
    <source>
        <dbReference type="PROSITE" id="PS50404"/>
    </source>
</evidence>
<dbReference type="GO" id="GO:0016034">
    <property type="term" value="F:maleylacetoacetate isomerase activity"/>
    <property type="evidence" value="ECO:0007669"/>
    <property type="project" value="TreeGrafter"/>
</dbReference>
<dbReference type="Gene3D" id="1.20.1050.10">
    <property type="match status" value="1"/>
</dbReference>
<dbReference type="Proteomes" id="UP000328092">
    <property type="component" value="Unassembled WGS sequence"/>
</dbReference>
<dbReference type="SUPFAM" id="SSF52833">
    <property type="entry name" value="Thioredoxin-like"/>
    <property type="match status" value="1"/>
</dbReference>
<dbReference type="AlphaFoldDB" id="A0A508TVL9"/>
<dbReference type="GO" id="GO:0004364">
    <property type="term" value="F:glutathione transferase activity"/>
    <property type="evidence" value="ECO:0007669"/>
    <property type="project" value="TreeGrafter"/>
</dbReference>
<dbReference type="GO" id="GO:0006749">
    <property type="term" value="P:glutathione metabolic process"/>
    <property type="evidence" value="ECO:0007669"/>
    <property type="project" value="TreeGrafter"/>
</dbReference>
<dbReference type="OrthoDB" id="9795329at2"/>
<dbReference type="PANTHER" id="PTHR42673:SF4">
    <property type="entry name" value="MALEYLACETOACETATE ISOMERASE"/>
    <property type="match status" value="1"/>
</dbReference>
<dbReference type="PROSITE" id="PS50404">
    <property type="entry name" value="GST_NTER"/>
    <property type="match status" value="1"/>
</dbReference>
<keyword evidence="3" id="KW-1185">Reference proteome</keyword>
<dbReference type="InterPro" id="IPR004045">
    <property type="entry name" value="Glutathione_S-Trfase_N"/>
</dbReference>
<comment type="caution">
    <text evidence="2">The sequence shown here is derived from an EMBL/GenBank/DDBJ whole genome shotgun (WGS) entry which is preliminary data.</text>
</comment>
<proteinExistence type="predicted"/>
<dbReference type="RefSeq" id="WP_139863873.1">
    <property type="nucleotide sequence ID" value="NZ_CAADFC020000030.1"/>
</dbReference>
<evidence type="ECO:0000313" key="2">
    <source>
        <dbReference type="EMBL" id="VIO78206.1"/>
    </source>
</evidence>
<dbReference type="GO" id="GO:0006559">
    <property type="term" value="P:L-phenylalanine catabolic process"/>
    <property type="evidence" value="ECO:0007669"/>
    <property type="project" value="TreeGrafter"/>
</dbReference>
<dbReference type="EMBL" id="CAADFC020000030">
    <property type="protein sequence ID" value="VIO78206.1"/>
    <property type="molecule type" value="Genomic_DNA"/>
</dbReference>
<dbReference type="Gene3D" id="3.40.30.10">
    <property type="entry name" value="Glutaredoxin"/>
    <property type="match status" value="1"/>
</dbReference>
<sequence>MKLIGTYLSPYARRVAAALISRGLPFEHEAVNGYREFEIASRYNPVAKVPSLVLDDGEILIDSTAILDYLNELTPSAPLIPAGSRARRTTLKLAAIGYGVYEQAASLSFRGREVAATEAGRWKAQILGGLRALDEAARDGGPLRATPLDAAAITAIVAVEYLARTNPDLETLPAIPALAELVAEYRDAPPFALTRAAA</sequence>
<dbReference type="PANTHER" id="PTHR42673">
    <property type="entry name" value="MALEYLACETOACETATE ISOMERASE"/>
    <property type="match status" value="1"/>
</dbReference>
<dbReference type="InterPro" id="IPR036249">
    <property type="entry name" value="Thioredoxin-like_sf"/>
</dbReference>